<evidence type="ECO:0000256" key="3">
    <source>
        <dbReference type="ARBA" id="ARBA00022692"/>
    </source>
</evidence>
<feature type="transmembrane region" description="Helical" evidence="6">
    <location>
        <begin position="132"/>
        <end position="149"/>
    </location>
</feature>
<evidence type="ECO:0000256" key="6">
    <source>
        <dbReference type="SAM" id="Phobius"/>
    </source>
</evidence>
<dbReference type="CDD" id="cd15904">
    <property type="entry name" value="TSPO_MBR"/>
    <property type="match status" value="1"/>
</dbReference>
<keyword evidence="8" id="KW-1185">Reference proteome</keyword>
<dbReference type="InterPro" id="IPR038330">
    <property type="entry name" value="TspO/MBR-related_sf"/>
</dbReference>
<sequence>MANLLHEDKRINGEDVWLTEDTKRAIMLSIVPGALSFGAFAFFRNDKNLIIWYNRTYKPKWAKVNPFVYGILNAATIIPSTYAACVVYKHGGGLGHNETKLALSLFASTLTLAIVTIPIMKKTDYDRLFSNTILVHLSGIGTAIAFGRIHDQAGILMVPYVLWTGFCSFLTYSLKKMNRKSEIDLDT</sequence>
<reference evidence="9" key="1">
    <citation type="submission" date="2017-02" db="UniProtKB">
        <authorList>
            <consortium name="WormBaseParasite"/>
        </authorList>
    </citation>
    <scope>IDENTIFICATION</scope>
</reference>
<accession>A0A0N5D504</accession>
<evidence type="ECO:0000313" key="9">
    <source>
        <dbReference type="WBParaSite" id="TCLT_0000807001-mRNA-1"/>
    </source>
</evidence>
<dbReference type="AlphaFoldDB" id="A0A0N5D504"/>
<keyword evidence="4 6" id="KW-1133">Transmembrane helix</keyword>
<feature type="transmembrane region" description="Helical" evidence="6">
    <location>
        <begin position="64"/>
        <end position="89"/>
    </location>
</feature>
<dbReference type="OrthoDB" id="8841220at2759"/>
<dbReference type="Pfam" id="PF03073">
    <property type="entry name" value="TspO_MBR"/>
    <property type="match status" value="1"/>
</dbReference>
<dbReference type="Proteomes" id="UP000276776">
    <property type="component" value="Unassembled WGS sequence"/>
</dbReference>
<dbReference type="GO" id="GO:0033013">
    <property type="term" value="P:tetrapyrrole metabolic process"/>
    <property type="evidence" value="ECO:0007669"/>
    <property type="project" value="UniProtKB-ARBA"/>
</dbReference>
<dbReference type="OMA" id="RNTLIMH"/>
<gene>
    <name evidence="7" type="ORF">TCLT_LOCUS8059</name>
</gene>
<dbReference type="PANTHER" id="PTHR10057">
    <property type="entry name" value="PERIPHERAL-TYPE BENZODIAZEPINE RECEPTOR"/>
    <property type="match status" value="1"/>
</dbReference>
<evidence type="ECO:0000256" key="2">
    <source>
        <dbReference type="ARBA" id="ARBA00007524"/>
    </source>
</evidence>
<reference evidence="7 8" key="2">
    <citation type="submission" date="2018-11" db="EMBL/GenBank/DDBJ databases">
        <authorList>
            <consortium name="Pathogen Informatics"/>
        </authorList>
    </citation>
    <scope>NUCLEOTIDE SEQUENCE [LARGE SCALE GENOMIC DNA]</scope>
</reference>
<comment type="subcellular location">
    <subcellularLocation>
        <location evidence="1">Membrane</location>
        <topology evidence="1">Multi-pass membrane protein</topology>
    </subcellularLocation>
</comment>
<name>A0A0N5D504_THECL</name>
<dbReference type="EMBL" id="UYYF01004577">
    <property type="protein sequence ID" value="VDN05579.1"/>
    <property type="molecule type" value="Genomic_DNA"/>
</dbReference>
<evidence type="ECO:0000313" key="8">
    <source>
        <dbReference type="Proteomes" id="UP000276776"/>
    </source>
</evidence>
<dbReference type="GO" id="GO:0005741">
    <property type="term" value="C:mitochondrial outer membrane"/>
    <property type="evidence" value="ECO:0007669"/>
    <property type="project" value="TreeGrafter"/>
</dbReference>
<feature type="transmembrane region" description="Helical" evidence="6">
    <location>
        <begin position="155"/>
        <end position="174"/>
    </location>
</feature>
<keyword evidence="3 6" id="KW-0812">Transmembrane</keyword>
<protein>
    <submittedName>
        <fullName evidence="9">DUF1751-domain-containing protein</fullName>
    </submittedName>
</protein>
<dbReference type="STRING" id="103827.A0A0N5D504"/>
<evidence type="ECO:0000256" key="1">
    <source>
        <dbReference type="ARBA" id="ARBA00004141"/>
    </source>
</evidence>
<keyword evidence="5 6" id="KW-0472">Membrane</keyword>
<feature type="transmembrane region" description="Helical" evidence="6">
    <location>
        <begin position="25"/>
        <end position="43"/>
    </location>
</feature>
<evidence type="ECO:0000313" key="7">
    <source>
        <dbReference type="EMBL" id="VDN05579.1"/>
    </source>
</evidence>
<dbReference type="InterPro" id="IPR004307">
    <property type="entry name" value="TspO_MBR"/>
</dbReference>
<evidence type="ECO:0000256" key="4">
    <source>
        <dbReference type="ARBA" id="ARBA00022989"/>
    </source>
</evidence>
<proteinExistence type="inferred from homology"/>
<dbReference type="Gene3D" id="1.20.1260.100">
    <property type="entry name" value="TspO/MBR protein"/>
    <property type="match status" value="1"/>
</dbReference>
<feature type="transmembrane region" description="Helical" evidence="6">
    <location>
        <begin position="101"/>
        <end position="120"/>
    </location>
</feature>
<evidence type="ECO:0000256" key="5">
    <source>
        <dbReference type="ARBA" id="ARBA00023136"/>
    </source>
</evidence>
<dbReference type="WBParaSite" id="TCLT_0000807001-mRNA-1">
    <property type="protein sequence ID" value="TCLT_0000807001-mRNA-1"/>
    <property type="gene ID" value="TCLT_0000807001"/>
</dbReference>
<comment type="similarity">
    <text evidence="2">Belongs to the TspO/BZRP family.</text>
</comment>
<dbReference type="PANTHER" id="PTHR10057:SF0">
    <property type="entry name" value="TRANSLOCATOR PROTEIN"/>
    <property type="match status" value="1"/>
</dbReference>
<organism evidence="9">
    <name type="scientific">Thelazia callipaeda</name>
    <name type="common">Oriental eyeworm</name>
    <name type="synonym">Parasitic nematode</name>
    <dbReference type="NCBI Taxonomy" id="103827"/>
    <lineage>
        <taxon>Eukaryota</taxon>
        <taxon>Metazoa</taxon>
        <taxon>Ecdysozoa</taxon>
        <taxon>Nematoda</taxon>
        <taxon>Chromadorea</taxon>
        <taxon>Rhabditida</taxon>
        <taxon>Spirurina</taxon>
        <taxon>Spiruromorpha</taxon>
        <taxon>Thelazioidea</taxon>
        <taxon>Thelaziidae</taxon>
        <taxon>Thelazia</taxon>
    </lineage>
</organism>